<dbReference type="EMBL" id="JAPNKE010000002">
    <property type="protein sequence ID" value="MCY1008388.1"/>
    <property type="molecule type" value="Genomic_DNA"/>
</dbReference>
<evidence type="ECO:0000313" key="2">
    <source>
        <dbReference type="EMBL" id="MCY1008388.1"/>
    </source>
</evidence>
<name>A0A9X3EZ77_9BACT</name>
<dbReference type="Gene3D" id="2.60.40.420">
    <property type="entry name" value="Cupredoxins - blue copper proteins"/>
    <property type="match status" value="1"/>
</dbReference>
<proteinExistence type="predicted"/>
<dbReference type="AlphaFoldDB" id="A0A9X3EZ77"/>
<dbReference type="Pfam" id="PF07731">
    <property type="entry name" value="Cu-oxidase_2"/>
    <property type="match status" value="1"/>
</dbReference>
<accession>A0A9X3EZ77</accession>
<feature type="domain" description="Plastocyanin-like" evidence="1">
    <location>
        <begin position="2"/>
        <end position="102"/>
    </location>
</feature>
<dbReference type="PANTHER" id="PTHR48267:SF1">
    <property type="entry name" value="BILIRUBIN OXIDASE"/>
    <property type="match status" value="1"/>
</dbReference>
<dbReference type="InterPro" id="IPR011706">
    <property type="entry name" value="Cu-oxidase_C"/>
</dbReference>
<dbReference type="Proteomes" id="UP001150924">
    <property type="component" value="Unassembled WGS sequence"/>
</dbReference>
<comment type="caution">
    <text evidence="2">The sequence shown here is derived from an EMBL/GenBank/DDBJ whole genome shotgun (WGS) entry which is preliminary data.</text>
</comment>
<dbReference type="RefSeq" id="WP_267771020.1">
    <property type="nucleotide sequence ID" value="NZ_JAPNKE010000002.1"/>
</dbReference>
<organism evidence="2 3">
    <name type="scientific">Nannocystis pusilla</name>
    <dbReference type="NCBI Taxonomy" id="889268"/>
    <lineage>
        <taxon>Bacteria</taxon>
        <taxon>Pseudomonadati</taxon>
        <taxon>Myxococcota</taxon>
        <taxon>Polyangia</taxon>
        <taxon>Nannocystales</taxon>
        <taxon>Nannocystaceae</taxon>
        <taxon>Nannocystis</taxon>
    </lineage>
</organism>
<sequence length="109" mass="12461">MWEFYNATGDAHPMHIHEVVFEVVDRQAILVDEDARTVMVEPGSSPTPAEPWESGFKDMVIAYPGQVTRVKMNFAQPGQFVWHCHIVEHEDNEMMRPYRIGPPQPGEPS</sequence>
<dbReference type="InterPro" id="IPR008972">
    <property type="entry name" value="Cupredoxin"/>
</dbReference>
<evidence type="ECO:0000313" key="3">
    <source>
        <dbReference type="Proteomes" id="UP001150924"/>
    </source>
</evidence>
<dbReference type="SUPFAM" id="SSF49503">
    <property type="entry name" value="Cupredoxins"/>
    <property type="match status" value="1"/>
</dbReference>
<evidence type="ECO:0000259" key="1">
    <source>
        <dbReference type="Pfam" id="PF07731"/>
    </source>
</evidence>
<reference evidence="2" key="1">
    <citation type="submission" date="2022-11" db="EMBL/GenBank/DDBJ databases">
        <title>Minimal conservation of predation-associated metabolite biosynthetic gene clusters underscores biosynthetic potential of Myxococcota including descriptions for ten novel species: Archangium lansinium sp. nov., Myxococcus landrumus sp. nov., Nannocystis bai.</title>
        <authorList>
            <person name="Ahearne A."/>
            <person name="Stevens C."/>
            <person name="Phillips K."/>
        </authorList>
    </citation>
    <scope>NUCLEOTIDE SEQUENCE</scope>
    <source>
        <strain evidence="2">Na p29</strain>
    </source>
</reference>
<dbReference type="PANTHER" id="PTHR48267">
    <property type="entry name" value="CUPREDOXIN SUPERFAMILY PROTEIN"/>
    <property type="match status" value="1"/>
</dbReference>
<gene>
    <name evidence="2" type="ORF">OV079_23085</name>
</gene>
<protein>
    <submittedName>
        <fullName evidence="2">Multicopper oxidase domain-containing protein</fullName>
    </submittedName>
</protein>
<dbReference type="GO" id="GO:0016491">
    <property type="term" value="F:oxidoreductase activity"/>
    <property type="evidence" value="ECO:0007669"/>
    <property type="project" value="InterPro"/>
</dbReference>
<keyword evidence="3" id="KW-1185">Reference proteome</keyword>
<dbReference type="InterPro" id="IPR045087">
    <property type="entry name" value="Cu-oxidase_fam"/>
</dbReference>
<dbReference type="GO" id="GO:0005507">
    <property type="term" value="F:copper ion binding"/>
    <property type="evidence" value="ECO:0007669"/>
    <property type="project" value="InterPro"/>
</dbReference>